<feature type="domain" description="Peptidase M61 catalytic" evidence="1">
    <location>
        <begin position="158"/>
        <end position="214"/>
    </location>
</feature>
<dbReference type="Pfam" id="PF05299">
    <property type="entry name" value="Peptidase_M61"/>
    <property type="match status" value="1"/>
</dbReference>
<organism evidence="2">
    <name type="scientific">uncultured Thiotrichaceae bacterium</name>
    <dbReference type="NCBI Taxonomy" id="298394"/>
    <lineage>
        <taxon>Bacteria</taxon>
        <taxon>Pseudomonadati</taxon>
        <taxon>Pseudomonadota</taxon>
        <taxon>Gammaproteobacteria</taxon>
        <taxon>Thiotrichales</taxon>
        <taxon>Thiotrichaceae</taxon>
        <taxon>environmental samples</taxon>
    </lineage>
</organism>
<dbReference type="EMBL" id="CACVAY010000076">
    <property type="protein sequence ID" value="CAA6816493.1"/>
    <property type="molecule type" value="Genomic_DNA"/>
</dbReference>
<protein>
    <recommendedName>
        <fullName evidence="1">Peptidase M61 catalytic domain-containing protein</fullName>
    </recommendedName>
</protein>
<dbReference type="AlphaFoldDB" id="A0A6S6TLB1"/>
<reference evidence="2" key="1">
    <citation type="submission" date="2020-01" db="EMBL/GenBank/DDBJ databases">
        <authorList>
            <person name="Meier V. D."/>
            <person name="Meier V D."/>
        </authorList>
    </citation>
    <scope>NUCLEOTIDE SEQUENCE</scope>
    <source>
        <strain evidence="2">HLG_WM_MAG_07</strain>
    </source>
</reference>
<gene>
    <name evidence="2" type="ORF">HELGO_WM42396</name>
</gene>
<dbReference type="Gene3D" id="1.10.390.10">
    <property type="entry name" value="Neutral Protease Domain 2"/>
    <property type="match status" value="1"/>
</dbReference>
<sequence length="336" mass="38689">MDKTRFVLLFTDKHTMDGLMMIIRSMALLLLSLLPLNVTVALPQSNMTELHIGSSTINVHFESSFTSQQKQKLLKWLGATANTMTTLYGEFPVKQSNIHIYTSSRTSEPVPWGEVWKNGEYKINFHVNPNFSQQDFLDDWTAPHEFSHLFHPYPGRGNSWFGEGLASYYQNILRSRYGSMTEQLAFQKLYNGFQRGIKNQKRTGLTLKQASAAMRKNRSFMHVYWGGAAYFLNVDVRLHQSSHGKQSLDNTWLKFKECCLGADRYWPLHRLIPKLDELSNSSIFSDEYNRIIDGRTFPDYQSSFEQLGISVRDNKIILSKTGEAQALRHALAKQKN</sequence>
<accession>A0A6S6TLB1</accession>
<name>A0A6S6TLB1_9GAMM</name>
<dbReference type="InterPro" id="IPR027268">
    <property type="entry name" value="Peptidase_M4/M1_CTD_sf"/>
</dbReference>
<dbReference type="InterPro" id="IPR007963">
    <property type="entry name" value="Peptidase_M61_catalytic"/>
</dbReference>
<proteinExistence type="predicted"/>
<evidence type="ECO:0000259" key="1">
    <source>
        <dbReference type="Pfam" id="PF05299"/>
    </source>
</evidence>
<evidence type="ECO:0000313" key="2">
    <source>
        <dbReference type="EMBL" id="CAA6816493.1"/>
    </source>
</evidence>